<dbReference type="InterPro" id="IPR036388">
    <property type="entry name" value="WH-like_DNA-bd_sf"/>
</dbReference>
<dbReference type="Pfam" id="PF00392">
    <property type="entry name" value="GntR"/>
    <property type="match status" value="1"/>
</dbReference>
<accession>A0A963YTU2</accession>
<dbReference type="PANTHER" id="PTHR43537:SF45">
    <property type="entry name" value="GNTR FAMILY REGULATORY PROTEIN"/>
    <property type="match status" value="1"/>
</dbReference>
<evidence type="ECO:0000256" key="3">
    <source>
        <dbReference type="ARBA" id="ARBA00023163"/>
    </source>
</evidence>
<proteinExistence type="predicted"/>
<dbReference type="InterPro" id="IPR036390">
    <property type="entry name" value="WH_DNA-bd_sf"/>
</dbReference>
<keyword evidence="6" id="KW-1185">Reference proteome</keyword>
<keyword evidence="2" id="KW-0238">DNA-binding</keyword>
<dbReference type="GO" id="GO:0003700">
    <property type="term" value="F:DNA-binding transcription factor activity"/>
    <property type="evidence" value="ECO:0007669"/>
    <property type="project" value="InterPro"/>
</dbReference>
<comment type="caution">
    <text evidence="5">The sequence shown here is derived from an EMBL/GenBank/DDBJ whole genome shotgun (WGS) entry which is preliminary data.</text>
</comment>
<dbReference type="Gene3D" id="1.20.120.530">
    <property type="entry name" value="GntR ligand-binding domain-like"/>
    <property type="match status" value="1"/>
</dbReference>
<dbReference type="PANTHER" id="PTHR43537">
    <property type="entry name" value="TRANSCRIPTIONAL REGULATOR, GNTR FAMILY"/>
    <property type="match status" value="1"/>
</dbReference>
<feature type="domain" description="HTH gntR-type" evidence="4">
    <location>
        <begin position="19"/>
        <end position="86"/>
    </location>
</feature>
<dbReference type="InterPro" id="IPR011711">
    <property type="entry name" value="GntR_C"/>
</dbReference>
<dbReference type="GO" id="GO:0003677">
    <property type="term" value="F:DNA binding"/>
    <property type="evidence" value="ECO:0007669"/>
    <property type="project" value="UniProtKB-KW"/>
</dbReference>
<keyword evidence="3" id="KW-0804">Transcription</keyword>
<evidence type="ECO:0000313" key="6">
    <source>
        <dbReference type="Proteomes" id="UP000708298"/>
    </source>
</evidence>
<evidence type="ECO:0000259" key="4">
    <source>
        <dbReference type="PROSITE" id="PS50949"/>
    </source>
</evidence>
<name>A0A963YTU2_9PROT</name>
<keyword evidence="1" id="KW-0805">Transcription regulation</keyword>
<dbReference type="InterPro" id="IPR008920">
    <property type="entry name" value="TF_FadR/GntR_C"/>
</dbReference>
<dbReference type="Proteomes" id="UP000708298">
    <property type="component" value="Unassembled WGS sequence"/>
</dbReference>
<dbReference type="RefSeq" id="WP_227322530.1">
    <property type="nucleotide sequence ID" value="NZ_JAESVB010000008.1"/>
</dbReference>
<evidence type="ECO:0000313" key="5">
    <source>
        <dbReference type="EMBL" id="MCB8876874.1"/>
    </source>
</evidence>
<organism evidence="5 6">
    <name type="scientific">Acidisoma silvae</name>
    <dbReference type="NCBI Taxonomy" id="2802396"/>
    <lineage>
        <taxon>Bacteria</taxon>
        <taxon>Pseudomonadati</taxon>
        <taxon>Pseudomonadota</taxon>
        <taxon>Alphaproteobacteria</taxon>
        <taxon>Acetobacterales</taxon>
        <taxon>Acidocellaceae</taxon>
        <taxon>Acidisoma</taxon>
    </lineage>
</organism>
<dbReference type="Pfam" id="PF07729">
    <property type="entry name" value="FCD"/>
    <property type="match status" value="1"/>
</dbReference>
<dbReference type="PROSITE" id="PS50949">
    <property type="entry name" value="HTH_GNTR"/>
    <property type="match status" value="1"/>
</dbReference>
<evidence type="ECO:0000256" key="1">
    <source>
        <dbReference type="ARBA" id="ARBA00023015"/>
    </source>
</evidence>
<reference evidence="5" key="1">
    <citation type="journal article" date="2021" name="Microorganisms">
        <title>Acidisoma silvae sp. nov. and Acidisomacellulosilytica sp. nov., Two Acidophilic Bacteria Isolated from Decaying Wood, Hydrolyzing Cellulose and Producing Poly-3-hydroxybutyrate.</title>
        <authorList>
            <person name="Mieszkin S."/>
            <person name="Pouder E."/>
            <person name="Uroz S."/>
            <person name="Simon-Colin C."/>
            <person name="Alain K."/>
        </authorList>
    </citation>
    <scope>NUCLEOTIDE SEQUENCE</scope>
    <source>
        <strain evidence="5">HW T2.11</strain>
    </source>
</reference>
<dbReference type="SUPFAM" id="SSF46785">
    <property type="entry name" value="Winged helix' DNA-binding domain"/>
    <property type="match status" value="1"/>
</dbReference>
<evidence type="ECO:0000256" key="2">
    <source>
        <dbReference type="ARBA" id="ARBA00023125"/>
    </source>
</evidence>
<sequence>MSGLGKLRPGPGIVPLERETTAVRIAAALRAEIAKGALPPGTRIHEVDFTVAFDVSRHTLREAISLLVAEGVLTRMSFKGVAVAKLSAEDVSDIYATRRLIELAAIDALRDAPAAALDAVLAAIDALTGLSPQTDSEAMNDADMRIHKQLVAALASKRIKAAYGAAVRESQILLFHAYRPKDVASAQANHAAFAAMLRQRDFAGARAQLELRLRQSERDLIAALGT</sequence>
<dbReference type="AlphaFoldDB" id="A0A963YTU2"/>
<reference evidence="5" key="2">
    <citation type="submission" date="2021-01" db="EMBL/GenBank/DDBJ databases">
        <authorList>
            <person name="Mieszkin S."/>
            <person name="Pouder E."/>
            <person name="Alain K."/>
        </authorList>
    </citation>
    <scope>NUCLEOTIDE SEQUENCE</scope>
    <source>
        <strain evidence="5">HW T2.11</strain>
    </source>
</reference>
<dbReference type="Gene3D" id="1.10.10.10">
    <property type="entry name" value="Winged helix-like DNA-binding domain superfamily/Winged helix DNA-binding domain"/>
    <property type="match status" value="1"/>
</dbReference>
<dbReference type="SMART" id="SM00345">
    <property type="entry name" value="HTH_GNTR"/>
    <property type="match status" value="1"/>
</dbReference>
<protein>
    <submittedName>
        <fullName evidence="5">GntR family transcriptional regulator</fullName>
    </submittedName>
</protein>
<gene>
    <name evidence="5" type="ORF">ASILVAE211_16900</name>
</gene>
<dbReference type="EMBL" id="JAESVB010000008">
    <property type="protein sequence ID" value="MCB8876874.1"/>
    <property type="molecule type" value="Genomic_DNA"/>
</dbReference>
<dbReference type="SUPFAM" id="SSF48008">
    <property type="entry name" value="GntR ligand-binding domain-like"/>
    <property type="match status" value="1"/>
</dbReference>
<dbReference type="InterPro" id="IPR000524">
    <property type="entry name" value="Tscrpt_reg_HTH_GntR"/>
</dbReference>